<evidence type="ECO:0000313" key="2">
    <source>
        <dbReference type="Proteomes" id="UP000789525"/>
    </source>
</evidence>
<organism evidence="1 2">
    <name type="scientific">Acaulospora colombiana</name>
    <dbReference type="NCBI Taxonomy" id="27376"/>
    <lineage>
        <taxon>Eukaryota</taxon>
        <taxon>Fungi</taxon>
        <taxon>Fungi incertae sedis</taxon>
        <taxon>Mucoromycota</taxon>
        <taxon>Glomeromycotina</taxon>
        <taxon>Glomeromycetes</taxon>
        <taxon>Diversisporales</taxon>
        <taxon>Acaulosporaceae</taxon>
        <taxon>Acaulospora</taxon>
    </lineage>
</organism>
<protein>
    <submittedName>
        <fullName evidence="1">13606_t:CDS:1</fullName>
    </submittedName>
</protein>
<name>A0ACA9NJK7_9GLOM</name>
<keyword evidence="2" id="KW-1185">Reference proteome</keyword>
<dbReference type="EMBL" id="CAJVPT010021527">
    <property type="protein sequence ID" value="CAG8655388.1"/>
    <property type="molecule type" value="Genomic_DNA"/>
</dbReference>
<evidence type="ECO:0000313" key="1">
    <source>
        <dbReference type="EMBL" id="CAG8655388.1"/>
    </source>
</evidence>
<dbReference type="Proteomes" id="UP000789525">
    <property type="component" value="Unassembled WGS sequence"/>
</dbReference>
<comment type="caution">
    <text evidence="1">The sequence shown here is derived from an EMBL/GenBank/DDBJ whole genome shotgun (WGS) entry which is preliminary data.</text>
</comment>
<proteinExistence type="predicted"/>
<feature type="non-terminal residue" evidence="1">
    <location>
        <position position="259"/>
    </location>
</feature>
<gene>
    <name evidence="1" type="ORF">ACOLOM_LOCUS8384</name>
</gene>
<sequence>MTEPTGRISDSFEGGSSEHLSAATWHPCDSDHPYQRPVNNGKITLTTIPFSRPIPSADIKKAYKRLSRKFHPDRNKDAGAEEKFVEITQAYEALSDPKKRQIYDRHGEEGLKAHEGGQHATNPFDVFANFFGRGAAHQDSVRRGPTMVSEFEVTLADIYMGNSVDFMIKKKILCDHCRGTGAQTDGDIKNCPTSAKAKLLQEFASIVEDKKSLITLATTTLTWRKVCQKVTKSCLKERAISPRNGKLAIEIPFIKAQLL</sequence>
<reference evidence="1" key="1">
    <citation type="submission" date="2021-06" db="EMBL/GenBank/DDBJ databases">
        <authorList>
            <person name="Kallberg Y."/>
            <person name="Tangrot J."/>
            <person name="Rosling A."/>
        </authorList>
    </citation>
    <scope>NUCLEOTIDE SEQUENCE</scope>
    <source>
        <strain evidence="1">CL356</strain>
    </source>
</reference>
<accession>A0ACA9NJK7</accession>